<dbReference type="KEGG" id="flt:Sv326_1329"/>
<geneLocation type="plasmid" evidence="3">
    <name>psv326-1</name>
</geneLocation>
<protein>
    <recommendedName>
        <fullName evidence="1">Zona occludens toxin N-terminal domain-containing protein</fullName>
    </recommendedName>
</protein>
<organism evidence="2 3">
    <name type="scientific">Fermentimicrarchaeum limneticum</name>
    <dbReference type="NCBI Taxonomy" id="2795018"/>
    <lineage>
        <taxon>Archaea</taxon>
        <taxon>Candidatus Micrarchaeota</taxon>
        <taxon>Candidatus Fermentimicrarchaeales</taxon>
        <taxon>Candidatus Fermentimicrarchaeaceae</taxon>
        <taxon>Candidatus Fermentimicrarchaeum</taxon>
    </lineage>
</organism>
<evidence type="ECO:0000313" key="2">
    <source>
        <dbReference type="EMBL" id="QLJ53504.1"/>
    </source>
</evidence>
<evidence type="ECO:0000313" key="3">
    <source>
        <dbReference type="Proteomes" id="UP000510821"/>
    </source>
</evidence>
<keyword evidence="2" id="KW-0614">Plasmid</keyword>
<sequence length="270" mass="31124">MQLIKNVYEGASNFLMQNNTDWIDINCGDERAGKTTLSFIKCKLANPNFSIDDVTLGLDEFIKRLDTAPRGSAVLCDEGGDAFLSRLALSRPRVKVLQQFMKIGEKNYFICINISDIGLLEKYLKNHRLRTLTKVKTRYKNGVLTRGICEFYTKKQAKRIRKTVEGNIKFPKPVDVDIFQAFPENDPLWIAYKQKKNAYLKIKEKEREAEDIVIEVMKPYGGMIVSRKRVILEIAKKKKITTRQARNILKEAIEKGIVSLINRRKVKYGK</sequence>
<evidence type="ECO:0000259" key="1">
    <source>
        <dbReference type="Pfam" id="PF05707"/>
    </source>
</evidence>
<accession>A0A7D6BVN3</accession>
<name>A0A7D6BVN3_FERL1</name>
<reference evidence="3" key="1">
    <citation type="submission" date="2020-07" db="EMBL/GenBank/DDBJ databases">
        <title>Metabolic diversity and evolutionary history of the archaeal phylum ###Micrarchaeota### uncovered from a freshwater lake metagenome.</title>
        <authorList>
            <person name="Kadnikov V.V."/>
            <person name="Savvichev A.S."/>
            <person name="Mardanov A.V."/>
            <person name="Beletsky A.V."/>
            <person name="Chupakov A.V."/>
            <person name="Kokryatskaya N.M."/>
            <person name="Pimenov N.V."/>
            <person name="Ravin N.V."/>
        </authorList>
    </citation>
    <scope>NUCLEOTIDE SEQUENCE [LARGE SCALE GENOMIC DNA]</scope>
    <source>
        <plasmid evidence="3">psv326-1</plasmid>
    </source>
</reference>
<gene>
    <name evidence="2" type="ORF">Sv326_1329</name>
</gene>
<proteinExistence type="predicted"/>
<dbReference type="AlphaFoldDB" id="A0A7D6BVN3"/>
<dbReference type="EMBL" id="CP058999">
    <property type="protein sequence ID" value="QLJ53504.1"/>
    <property type="molecule type" value="Genomic_DNA"/>
</dbReference>
<feature type="domain" description="Zona occludens toxin N-terminal" evidence="1">
    <location>
        <begin position="52"/>
        <end position="172"/>
    </location>
</feature>
<dbReference type="Pfam" id="PF05707">
    <property type="entry name" value="Zot"/>
    <property type="match status" value="1"/>
</dbReference>
<dbReference type="InterPro" id="IPR008900">
    <property type="entry name" value="Zot_N"/>
</dbReference>
<dbReference type="Proteomes" id="UP000510821">
    <property type="component" value="Plasmid pSv326-1"/>
</dbReference>